<dbReference type="RefSeq" id="WP_188748537.1">
    <property type="nucleotide sequence ID" value="NZ_BMIK01000002.1"/>
</dbReference>
<comment type="caution">
    <text evidence="2">The sequence shown here is derived from an EMBL/GenBank/DDBJ whole genome shotgun (WGS) entry which is preliminary data.</text>
</comment>
<protein>
    <submittedName>
        <fullName evidence="2">Uncharacterized protein</fullName>
    </submittedName>
</protein>
<dbReference type="Proteomes" id="UP000597338">
    <property type="component" value="Unassembled WGS sequence"/>
</dbReference>
<dbReference type="Pfam" id="PF19781">
    <property type="entry name" value="DUF6266"/>
    <property type="match status" value="1"/>
</dbReference>
<dbReference type="InterPro" id="IPR046233">
    <property type="entry name" value="DUF6266"/>
</dbReference>
<proteinExistence type="predicted"/>
<gene>
    <name evidence="2" type="ORF">GCM10011386_12280</name>
</gene>
<dbReference type="EMBL" id="BMIK01000002">
    <property type="protein sequence ID" value="GGC21842.1"/>
    <property type="molecule type" value="Genomic_DNA"/>
</dbReference>
<keyword evidence="3" id="KW-1185">Reference proteome</keyword>
<evidence type="ECO:0000256" key="1">
    <source>
        <dbReference type="SAM" id="MobiDB-lite"/>
    </source>
</evidence>
<feature type="compositionally biased region" description="Pro residues" evidence="1">
    <location>
        <begin position="225"/>
        <end position="234"/>
    </location>
</feature>
<name>A0ABQ1LDD3_9SPHI</name>
<evidence type="ECO:0000313" key="3">
    <source>
        <dbReference type="Proteomes" id="UP000597338"/>
    </source>
</evidence>
<sequence>MAIAEQGINGPFRGKVGSVIGYQLNGQNVMRSISKPRKRPFTERELLNQAKMKVTSQFLERIRFYVKFGFRGEAPEGSRVGAFQLAQSQVRKHALEIDSEGKPFVNPAKVLISKGNLEPPLNCSVTAEGDRLFFRWDYLESGGYHRLLTLAYDGDSFHFFRDVGAERRSGQDTWDLHDLDLLEQPLHVYAAFRNTMTDEISDSVYCGAIEPSAPSVPGTDRSRPQTPPAPPSPPSGQYALTFPDQ</sequence>
<feature type="region of interest" description="Disordered" evidence="1">
    <location>
        <begin position="211"/>
        <end position="245"/>
    </location>
</feature>
<accession>A0ABQ1LDD3</accession>
<reference evidence="3" key="1">
    <citation type="journal article" date="2019" name="Int. J. Syst. Evol. Microbiol.">
        <title>The Global Catalogue of Microorganisms (GCM) 10K type strain sequencing project: providing services to taxonomists for standard genome sequencing and annotation.</title>
        <authorList>
            <consortium name="The Broad Institute Genomics Platform"/>
            <consortium name="The Broad Institute Genome Sequencing Center for Infectious Disease"/>
            <person name="Wu L."/>
            <person name="Ma J."/>
        </authorList>
    </citation>
    <scope>NUCLEOTIDE SEQUENCE [LARGE SCALE GENOMIC DNA]</scope>
    <source>
        <strain evidence="3">CGMCC 1.15342</strain>
    </source>
</reference>
<organism evidence="2 3">
    <name type="scientific">Parapedobacter defluvii</name>
    <dbReference type="NCBI Taxonomy" id="2045106"/>
    <lineage>
        <taxon>Bacteria</taxon>
        <taxon>Pseudomonadati</taxon>
        <taxon>Bacteroidota</taxon>
        <taxon>Sphingobacteriia</taxon>
        <taxon>Sphingobacteriales</taxon>
        <taxon>Sphingobacteriaceae</taxon>
        <taxon>Parapedobacter</taxon>
    </lineage>
</organism>
<evidence type="ECO:0000313" key="2">
    <source>
        <dbReference type="EMBL" id="GGC21842.1"/>
    </source>
</evidence>